<feature type="compositionally biased region" description="Low complexity" evidence="3">
    <location>
        <begin position="246"/>
        <end position="259"/>
    </location>
</feature>
<dbReference type="RefSeq" id="WP_087649006.1">
    <property type="nucleotide sequence ID" value="NZ_FCON02000150.1"/>
</dbReference>
<reference evidence="5" key="1">
    <citation type="submission" date="2016-01" db="EMBL/GenBank/DDBJ databases">
        <authorList>
            <person name="Peeters C."/>
        </authorList>
    </citation>
    <scope>NUCLEOTIDE SEQUENCE [LARGE SCALE GENOMIC DNA]</scope>
    <source>
        <strain evidence="5">LMG 22940</strain>
    </source>
</reference>
<dbReference type="GO" id="GO:0120010">
    <property type="term" value="P:intermembrane phospholipid transfer"/>
    <property type="evidence" value="ECO:0007669"/>
    <property type="project" value="TreeGrafter"/>
</dbReference>
<evidence type="ECO:0000313" key="6">
    <source>
        <dbReference type="Proteomes" id="UP000054770"/>
    </source>
</evidence>
<dbReference type="EMBL" id="FCON02000150">
    <property type="protein sequence ID" value="SAL84042.1"/>
    <property type="molecule type" value="Genomic_DNA"/>
</dbReference>
<dbReference type="PROSITE" id="PS51257">
    <property type="entry name" value="PROKAR_LIPOPROTEIN"/>
    <property type="match status" value="1"/>
</dbReference>
<feature type="region of interest" description="Disordered" evidence="3">
    <location>
        <begin position="233"/>
        <end position="320"/>
    </location>
</feature>
<protein>
    <submittedName>
        <fullName evidence="5">Lipoprotein VacJ</fullName>
    </submittedName>
</protein>
<dbReference type="PANTHER" id="PTHR30035:SF3">
    <property type="entry name" value="INTERMEMBRANE PHOSPHOLIPID TRANSPORT SYSTEM LIPOPROTEIN MLAA"/>
    <property type="match status" value="1"/>
</dbReference>
<name>A0A158KSD6_9BURK</name>
<feature type="compositionally biased region" description="Low complexity" evidence="3">
    <location>
        <begin position="276"/>
        <end position="302"/>
    </location>
</feature>
<feature type="signal peptide" evidence="4">
    <location>
        <begin position="1"/>
        <end position="26"/>
    </location>
</feature>
<sequence>MRRVLAARTVRTLGVSIAMTAVLASAGCATGPDRHPGDPLEPMNRVIFNFNDGIDKYVARPVAQFYVNWTPSPFRTAVSNFFSNLGDVGNFANNLLQLKITDATEDFVRFAFNSTFGLGGLIDIASQTGLPKHHQDFGLTLGHYGVPSGPYLVLPVFGPSSFRDATNWLVAYRLDPVSYTEPAIRNVLFGVNFISARADLLGATDILSQAALDKYAFVRDAYTQRRQYLLTGGGSSTLPDYGDDTGAAAPEGASAAQPGATGGGSKEQGLPSYEDPGAAPAAGASAPAAVPAPGKAPAPSSGSGAGLPQYEDPGAAPAAK</sequence>
<comment type="caution">
    <text evidence="5">The sequence shown here is derived from an EMBL/GenBank/DDBJ whole genome shotgun (WGS) entry which is preliminary data.</text>
</comment>
<dbReference type="InterPro" id="IPR007428">
    <property type="entry name" value="MlaA"/>
</dbReference>
<dbReference type="AlphaFoldDB" id="A0A158KSD6"/>
<proteinExistence type="inferred from homology"/>
<dbReference type="Proteomes" id="UP000054770">
    <property type="component" value="Unassembled WGS sequence"/>
</dbReference>
<organism evidence="5 6">
    <name type="scientific">Caballeronia choica</name>
    <dbReference type="NCBI Taxonomy" id="326476"/>
    <lineage>
        <taxon>Bacteria</taxon>
        <taxon>Pseudomonadati</taxon>
        <taxon>Pseudomonadota</taxon>
        <taxon>Betaproteobacteria</taxon>
        <taxon>Burkholderiales</taxon>
        <taxon>Burkholderiaceae</taxon>
        <taxon>Caballeronia</taxon>
    </lineage>
</organism>
<evidence type="ECO:0000256" key="2">
    <source>
        <dbReference type="ARBA" id="ARBA00022729"/>
    </source>
</evidence>
<dbReference type="Pfam" id="PF04333">
    <property type="entry name" value="MlaA"/>
    <property type="match status" value="1"/>
</dbReference>
<keyword evidence="6" id="KW-1185">Reference proteome</keyword>
<feature type="chain" id="PRO_5011116306" evidence="4">
    <location>
        <begin position="27"/>
        <end position="320"/>
    </location>
</feature>
<dbReference type="OrthoDB" id="9785326at2"/>
<dbReference type="PANTHER" id="PTHR30035">
    <property type="entry name" value="LIPOPROTEIN VACJ-RELATED"/>
    <property type="match status" value="1"/>
</dbReference>
<accession>A0A158KSD6</accession>
<dbReference type="GO" id="GO:0016020">
    <property type="term" value="C:membrane"/>
    <property type="evidence" value="ECO:0007669"/>
    <property type="project" value="InterPro"/>
</dbReference>
<dbReference type="PRINTS" id="PR01805">
    <property type="entry name" value="VACJLIPOPROT"/>
</dbReference>
<comment type="similarity">
    <text evidence="1">Belongs to the MlaA family.</text>
</comment>
<evidence type="ECO:0000256" key="4">
    <source>
        <dbReference type="SAM" id="SignalP"/>
    </source>
</evidence>
<evidence type="ECO:0000313" key="5">
    <source>
        <dbReference type="EMBL" id="SAL84042.1"/>
    </source>
</evidence>
<gene>
    <name evidence="5" type="ORF">AWB68_07147</name>
</gene>
<keyword evidence="5" id="KW-0449">Lipoprotein</keyword>
<evidence type="ECO:0000256" key="3">
    <source>
        <dbReference type="SAM" id="MobiDB-lite"/>
    </source>
</evidence>
<evidence type="ECO:0000256" key="1">
    <source>
        <dbReference type="ARBA" id="ARBA00010634"/>
    </source>
</evidence>
<keyword evidence="2 4" id="KW-0732">Signal</keyword>